<sequence length="294" mass="32215">MKEMHMSNVIKKIHWSSILLRCIWMIIGALIYTVGLDLFLVPNNIIDGGVVGISLMTAELTGISFSIFVVLINIPFVYIGYRINGKVFTISTLFSIVWMAIFSSLAHEFTPITTNPFLGAIFGGIILGIGVGLIIRNGGCLDGSEIVAIIFDKRTTFSVGEIVMAMNLVILGAAGFVYSWDSAMYSLVAYFIAYKMIDITITGLEESKGVMIITDAENSEKIADTLNAKLNRGVTILYGEGGYLKTPKHALYSVVTRLEITRLKDAVYEVDPSAFITIQDVHDVFGGRFTKSGH</sequence>
<feature type="transmembrane region" description="Helical" evidence="6">
    <location>
        <begin position="87"/>
        <end position="105"/>
    </location>
</feature>
<keyword evidence="5 6" id="KW-0472">Membrane</keyword>
<evidence type="ECO:0000256" key="1">
    <source>
        <dbReference type="ARBA" id="ARBA00004651"/>
    </source>
</evidence>
<evidence type="ECO:0000256" key="6">
    <source>
        <dbReference type="SAM" id="Phobius"/>
    </source>
</evidence>
<dbReference type="InterPro" id="IPR019264">
    <property type="entry name" value="DUF2179"/>
</dbReference>
<keyword evidence="4 6" id="KW-1133">Transmembrane helix</keyword>
<feature type="domain" description="DUF2179" evidence="7">
    <location>
        <begin position="232"/>
        <end position="286"/>
    </location>
</feature>
<dbReference type="PANTHER" id="PTHR33545:SF3">
    <property type="entry name" value="UPF0750 MEMBRANE PROTEIN YQFU"/>
    <property type="match status" value="1"/>
</dbReference>
<keyword evidence="2" id="KW-1003">Cell membrane</keyword>
<gene>
    <name evidence="8" type="ORF">HMPREF3233_01564</name>
</gene>
<feature type="transmembrane region" description="Helical" evidence="6">
    <location>
        <begin position="117"/>
        <end position="135"/>
    </location>
</feature>
<dbReference type="PIRSF" id="PIRSF006483">
    <property type="entry name" value="Membrane_protein_YitT"/>
    <property type="match status" value="1"/>
</dbReference>
<dbReference type="EMBL" id="LRQT01000086">
    <property type="protein sequence ID" value="KXA62701.1"/>
    <property type="molecule type" value="Genomic_DNA"/>
</dbReference>
<feature type="transmembrane region" description="Helical" evidence="6">
    <location>
        <begin position="156"/>
        <end position="178"/>
    </location>
</feature>
<evidence type="ECO:0000313" key="9">
    <source>
        <dbReference type="Proteomes" id="UP000070226"/>
    </source>
</evidence>
<evidence type="ECO:0000256" key="4">
    <source>
        <dbReference type="ARBA" id="ARBA00022989"/>
    </source>
</evidence>
<dbReference type="InterPro" id="IPR015867">
    <property type="entry name" value="N-reg_PII/ATP_PRibTrfase_C"/>
</dbReference>
<name>A0A133S2N3_9FIRM</name>
<dbReference type="PANTHER" id="PTHR33545">
    <property type="entry name" value="UPF0750 MEMBRANE PROTEIN YITT-RELATED"/>
    <property type="match status" value="1"/>
</dbReference>
<reference evidence="8 9" key="1">
    <citation type="submission" date="2016-01" db="EMBL/GenBank/DDBJ databases">
        <authorList>
            <person name="Oliw E.H."/>
        </authorList>
    </citation>
    <scope>NUCLEOTIDE SEQUENCE [LARGE SCALE GENOMIC DNA]</scope>
    <source>
        <strain evidence="8 9">CMW7756B</strain>
    </source>
</reference>
<dbReference type="InterPro" id="IPR003740">
    <property type="entry name" value="YitT"/>
</dbReference>
<keyword evidence="3 6" id="KW-0812">Transmembrane</keyword>
<comment type="subcellular location">
    <subcellularLocation>
        <location evidence="1">Cell membrane</location>
        <topology evidence="1">Multi-pass membrane protein</topology>
    </subcellularLocation>
</comment>
<dbReference type="Proteomes" id="UP000070226">
    <property type="component" value="Unassembled WGS sequence"/>
</dbReference>
<dbReference type="Pfam" id="PF10035">
    <property type="entry name" value="DUF2179"/>
    <property type="match status" value="1"/>
</dbReference>
<evidence type="ECO:0000313" key="8">
    <source>
        <dbReference type="EMBL" id="KXA62701.1"/>
    </source>
</evidence>
<accession>A0A133S2N3</accession>
<evidence type="ECO:0000256" key="3">
    <source>
        <dbReference type="ARBA" id="ARBA00022692"/>
    </source>
</evidence>
<feature type="transmembrane region" description="Helical" evidence="6">
    <location>
        <begin position="184"/>
        <end position="204"/>
    </location>
</feature>
<comment type="caution">
    <text evidence="8">The sequence shown here is derived from an EMBL/GenBank/DDBJ whole genome shotgun (WGS) entry which is preliminary data.</text>
</comment>
<dbReference type="InterPro" id="IPR051461">
    <property type="entry name" value="UPF0750_membrane"/>
</dbReference>
<dbReference type="PATRIC" id="fig|39777.7.peg.1530"/>
<dbReference type="AlphaFoldDB" id="A0A133S2N3"/>
<feature type="transmembrane region" description="Helical" evidence="6">
    <location>
        <begin position="60"/>
        <end position="80"/>
    </location>
</feature>
<evidence type="ECO:0000256" key="5">
    <source>
        <dbReference type="ARBA" id="ARBA00023136"/>
    </source>
</evidence>
<dbReference type="Gene3D" id="3.30.70.120">
    <property type="match status" value="1"/>
</dbReference>
<evidence type="ECO:0000259" key="7">
    <source>
        <dbReference type="Pfam" id="PF10035"/>
    </source>
</evidence>
<proteinExistence type="predicted"/>
<dbReference type="GO" id="GO:0005886">
    <property type="term" value="C:plasma membrane"/>
    <property type="evidence" value="ECO:0007669"/>
    <property type="project" value="UniProtKB-SubCell"/>
</dbReference>
<dbReference type="STRING" id="39777.B7L28_02855"/>
<organism evidence="8">
    <name type="scientific">Veillonella atypica</name>
    <dbReference type="NCBI Taxonomy" id="39777"/>
    <lineage>
        <taxon>Bacteria</taxon>
        <taxon>Bacillati</taxon>
        <taxon>Bacillota</taxon>
        <taxon>Negativicutes</taxon>
        <taxon>Veillonellales</taxon>
        <taxon>Veillonellaceae</taxon>
        <taxon>Veillonella</taxon>
    </lineage>
</organism>
<protein>
    <recommendedName>
        <fullName evidence="7">DUF2179 domain-containing protein</fullName>
    </recommendedName>
</protein>
<dbReference type="Pfam" id="PF02588">
    <property type="entry name" value="YitT_membrane"/>
    <property type="match status" value="1"/>
</dbReference>
<dbReference type="CDD" id="cd16380">
    <property type="entry name" value="YitT_C"/>
    <property type="match status" value="1"/>
</dbReference>
<feature type="transmembrane region" description="Helical" evidence="6">
    <location>
        <begin position="21"/>
        <end position="40"/>
    </location>
</feature>
<evidence type="ECO:0000256" key="2">
    <source>
        <dbReference type="ARBA" id="ARBA00022475"/>
    </source>
</evidence>